<dbReference type="InterPro" id="IPR036188">
    <property type="entry name" value="FAD/NAD-bd_sf"/>
</dbReference>
<dbReference type="KEGG" id="ffo:FFONT_1238"/>
<dbReference type="PANTHER" id="PTHR13847">
    <property type="entry name" value="SARCOSINE DEHYDROGENASE-RELATED"/>
    <property type="match status" value="1"/>
</dbReference>
<reference evidence="3 4" key="2">
    <citation type="journal article" date="2014" name="Extremophiles">
        <title>Analysis of the complete genome of Fervidococcus fontis confirms the distinct phylogenetic position of the order Fervidicoccales and suggests its environmental function.</title>
        <authorList>
            <person name="Lebedinsky A.V."/>
            <person name="Mardanov A.V."/>
            <person name="Kublanov I.V."/>
            <person name="Gumerov V.M."/>
            <person name="Beletsky A.V."/>
            <person name="Perevalova A.A."/>
            <person name="Bidzhieva S.Kh."/>
            <person name="Bonch-Osmolovskaya E.A."/>
            <person name="Skryabin K.G."/>
            <person name="Ravin N.V."/>
        </authorList>
    </citation>
    <scope>NUCLEOTIDE SEQUENCE [LARGE SCALE GENOMIC DNA]</scope>
    <source>
        <strain evidence="4">DSM 19380 / VKM B-2539 / Kam940</strain>
    </source>
</reference>
<sequence length="387" mass="43211">MIYLNCKNSIIGGGVVGLSVAMNLAIANGKGNDICLFESKYLGYGSSLRNAGRFRVHFGDENNLEFAVESSKYLNSLSKITGMNVLFAKTGYLWIASDEASYNILKNANSTFKKWGVPLTEIPSEELYKKYKFLRKRNEIISGFLGKEDGTIHPDSVIFGMARKCKSLKVNIFEHSNVEDISIRSGKVESIKVNGSKVETERVIIANGAWMTFFSEKLGLNLPIEPVRKEISVTEPFAYRIEPFIVDSSLHTYVSQTLKGEIIGSTSTGAEPKGLVELGNSFLWLKKYAERLSRILAGAERIRIIRAWSGYYEMTPDRSHVVGRSNDWPEELYVIGGFSGHGFMLGPLAGKLMAEYIFTGTMPRLLRPYSPERFKTGKLINETFVIG</sequence>
<dbReference type="STRING" id="1163730.FFONT_1238"/>
<dbReference type="HOGENOM" id="CLU_007884_4_1_2"/>
<dbReference type="InterPro" id="IPR006076">
    <property type="entry name" value="FAD-dep_OxRdtase"/>
</dbReference>
<dbReference type="InParanoid" id="I0A2L9"/>
<keyword evidence="4" id="KW-1185">Reference proteome</keyword>
<name>I0A2L9_FERFK</name>
<evidence type="ECO:0000256" key="1">
    <source>
        <dbReference type="ARBA" id="ARBA00023002"/>
    </source>
</evidence>
<gene>
    <name evidence="3" type="ordered locus">FFONT_1238</name>
</gene>
<dbReference type="AlphaFoldDB" id="I0A2L9"/>
<dbReference type="Pfam" id="PF01266">
    <property type="entry name" value="DAO"/>
    <property type="match status" value="1"/>
</dbReference>
<dbReference type="EMBL" id="CP003423">
    <property type="protein sequence ID" value="AFH43226.1"/>
    <property type="molecule type" value="Genomic_DNA"/>
</dbReference>
<evidence type="ECO:0000313" key="3">
    <source>
        <dbReference type="EMBL" id="AFH43226.1"/>
    </source>
</evidence>
<accession>I0A2L9</accession>
<dbReference type="eggNOG" id="arCOG00755">
    <property type="taxonomic scope" value="Archaea"/>
</dbReference>
<keyword evidence="1" id="KW-0560">Oxidoreductase</keyword>
<protein>
    <submittedName>
        <fullName evidence="3">FAD dependent oxidoreductase</fullName>
    </submittedName>
</protein>
<organism evidence="3 4">
    <name type="scientific">Fervidicoccus fontis (strain DSM 19380 / JCM 18336 / VKM B-2539 / Kam940)</name>
    <dbReference type="NCBI Taxonomy" id="1163730"/>
    <lineage>
        <taxon>Archaea</taxon>
        <taxon>Thermoproteota</taxon>
        <taxon>Thermoprotei</taxon>
        <taxon>Fervidicoccales</taxon>
        <taxon>Fervidicoccaceae</taxon>
        <taxon>Fervidicoccus</taxon>
    </lineage>
</organism>
<dbReference type="Gene3D" id="3.50.50.60">
    <property type="entry name" value="FAD/NAD(P)-binding domain"/>
    <property type="match status" value="1"/>
</dbReference>
<dbReference type="FunCoup" id="I0A2L9">
    <property type="interactions" value="40"/>
</dbReference>
<dbReference type="PANTHER" id="PTHR13847:SF287">
    <property type="entry name" value="FAD-DEPENDENT OXIDOREDUCTASE DOMAIN-CONTAINING PROTEIN 1"/>
    <property type="match status" value="1"/>
</dbReference>
<dbReference type="GO" id="GO:0016491">
    <property type="term" value="F:oxidoreductase activity"/>
    <property type="evidence" value="ECO:0007669"/>
    <property type="project" value="UniProtKB-KW"/>
</dbReference>
<dbReference type="Proteomes" id="UP000007391">
    <property type="component" value="Chromosome"/>
</dbReference>
<dbReference type="Gene3D" id="3.30.9.10">
    <property type="entry name" value="D-Amino Acid Oxidase, subunit A, domain 2"/>
    <property type="match status" value="1"/>
</dbReference>
<proteinExistence type="predicted"/>
<dbReference type="SUPFAM" id="SSF51905">
    <property type="entry name" value="FAD/NAD(P)-binding domain"/>
    <property type="match status" value="1"/>
</dbReference>
<dbReference type="GO" id="GO:0005737">
    <property type="term" value="C:cytoplasm"/>
    <property type="evidence" value="ECO:0007669"/>
    <property type="project" value="TreeGrafter"/>
</dbReference>
<feature type="domain" description="FAD dependent oxidoreductase" evidence="2">
    <location>
        <begin position="10"/>
        <end position="355"/>
    </location>
</feature>
<reference evidence="4" key="1">
    <citation type="submission" date="2012-03" db="EMBL/GenBank/DDBJ databases">
        <title>Fervidicoccus fontis complete genome analysis confirms its distinct phylogenetic position and predicts its environmental function.</title>
        <authorList>
            <person name="Lebedinsky A.V."/>
            <person name="Mardanov A.V."/>
            <person name="Gumerov V.M."/>
            <person name="Beletsky A.V."/>
            <person name="Kublanov I.V."/>
            <person name="Perevalova A.A."/>
            <person name="Bonch-Osmolovskaya E.A."/>
            <person name="Ravin N.V."/>
            <person name="Skryabin K.G."/>
        </authorList>
    </citation>
    <scope>NUCLEOTIDE SEQUENCE [LARGE SCALE GENOMIC DNA]</scope>
    <source>
        <strain evidence="4">DSM 19380 / VKM B-2539 / Kam940</strain>
    </source>
</reference>
<evidence type="ECO:0000313" key="4">
    <source>
        <dbReference type="Proteomes" id="UP000007391"/>
    </source>
</evidence>
<evidence type="ECO:0000259" key="2">
    <source>
        <dbReference type="Pfam" id="PF01266"/>
    </source>
</evidence>